<reference evidence="1" key="1">
    <citation type="submission" date="2021-01" db="UniProtKB">
        <authorList>
            <consortium name="EnsemblPlants"/>
        </authorList>
    </citation>
    <scope>IDENTIFICATION</scope>
</reference>
<keyword evidence="2" id="KW-1185">Reference proteome</keyword>
<name>A0A7N0TSF4_KALFE</name>
<dbReference type="Pfam" id="PF05553">
    <property type="entry name" value="DUF761"/>
    <property type="match status" value="1"/>
</dbReference>
<dbReference type="InterPro" id="IPR008480">
    <property type="entry name" value="DUF761_pln"/>
</dbReference>
<protein>
    <submittedName>
        <fullName evidence="1">Uncharacterized protein</fullName>
    </submittedName>
</protein>
<evidence type="ECO:0000313" key="1">
    <source>
        <dbReference type="EnsemblPlants" id="Kaladp0044s0072.1.v1.1.CDS.1"/>
    </source>
</evidence>
<dbReference type="EnsemblPlants" id="Kaladp0044s0072.1.v1.1">
    <property type="protein sequence ID" value="Kaladp0044s0072.1.v1.1.CDS.1"/>
    <property type="gene ID" value="Kaladp0044s0072.v1.1"/>
</dbReference>
<dbReference type="OMA" id="RHTNDHY"/>
<accession>A0A7N0TSF4</accession>
<dbReference type="Gramene" id="Kaladp0044s0072.1.v1.1">
    <property type="protein sequence ID" value="Kaladp0044s0072.1.v1.1.CDS.1"/>
    <property type="gene ID" value="Kaladp0044s0072.v1.1"/>
</dbReference>
<dbReference type="Proteomes" id="UP000594263">
    <property type="component" value="Unplaced"/>
</dbReference>
<evidence type="ECO:0000313" key="2">
    <source>
        <dbReference type="Proteomes" id="UP000594263"/>
    </source>
</evidence>
<dbReference type="PANTHER" id="PTHR33265:SF5">
    <property type="entry name" value="COTTON FIBER PROTEIN"/>
    <property type="match status" value="1"/>
</dbReference>
<dbReference type="PANTHER" id="PTHR33265">
    <property type="entry name" value="AVR9/CF-9 RAPIDLY ELICITED PROTEIN-RELATED"/>
    <property type="match status" value="1"/>
</dbReference>
<sequence length="165" mass="19218">MTKVKRFSSANRAWSMLRLAMLWARKGGMIKRKLVMDLHLASKYIKALKRNNRKDSIRYSYGEHELSFDKTPMIHVKMYRPTSMRFKLPCFTPEMVDFDCDECFSGHNYAIEDASGGGEGPREEMVEGDEIDERAEKFIAEFYAQMKLQRQMSRIKIGVSVKEEG</sequence>
<organism evidence="1 2">
    <name type="scientific">Kalanchoe fedtschenkoi</name>
    <name type="common">Lavender scallops</name>
    <name type="synonym">South American air plant</name>
    <dbReference type="NCBI Taxonomy" id="63787"/>
    <lineage>
        <taxon>Eukaryota</taxon>
        <taxon>Viridiplantae</taxon>
        <taxon>Streptophyta</taxon>
        <taxon>Embryophyta</taxon>
        <taxon>Tracheophyta</taxon>
        <taxon>Spermatophyta</taxon>
        <taxon>Magnoliopsida</taxon>
        <taxon>eudicotyledons</taxon>
        <taxon>Gunneridae</taxon>
        <taxon>Pentapetalae</taxon>
        <taxon>Saxifragales</taxon>
        <taxon>Crassulaceae</taxon>
        <taxon>Kalanchoe</taxon>
    </lineage>
</organism>
<proteinExistence type="predicted"/>
<dbReference type="AlphaFoldDB" id="A0A7N0TSF4"/>